<evidence type="ECO:0000313" key="2">
    <source>
        <dbReference type="EMBL" id="KKL68137.1"/>
    </source>
</evidence>
<evidence type="ECO:0008006" key="3">
    <source>
        <dbReference type="Google" id="ProtNLM"/>
    </source>
</evidence>
<evidence type="ECO:0000256" key="1">
    <source>
        <dbReference type="SAM" id="Phobius"/>
    </source>
</evidence>
<organism evidence="2">
    <name type="scientific">marine sediment metagenome</name>
    <dbReference type="NCBI Taxonomy" id="412755"/>
    <lineage>
        <taxon>unclassified sequences</taxon>
        <taxon>metagenomes</taxon>
        <taxon>ecological metagenomes</taxon>
    </lineage>
</organism>
<accession>A0A0F9GYF2</accession>
<dbReference type="EMBL" id="LAZR01026628">
    <property type="protein sequence ID" value="KKL68137.1"/>
    <property type="molecule type" value="Genomic_DNA"/>
</dbReference>
<feature type="non-terminal residue" evidence="2">
    <location>
        <position position="1"/>
    </location>
</feature>
<comment type="caution">
    <text evidence="2">The sequence shown here is derived from an EMBL/GenBank/DDBJ whole genome shotgun (WGS) entry which is preliminary data.</text>
</comment>
<feature type="transmembrane region" description="Helical" evidence="1">
    <location>
        <begin position="6"/>
        <end position="22"/>
    </location>
</feature>
<gene>
    <name evidence="2" type="ORF">LCGC14_2127980</name>
</gene>
<keyword evidence="1" id="KW-1133">Transmembrane helix</keyword>
<protein>
    <recommendedName>
        <fullName evidence="3">Peptidase M41 FtsH extracellular domain-containing protein</fullName>
    </recommendedName>
</protein>
<proteinExistence type="predicted"/>
<dbReference type="AlphaFoldDB" id="A0A0F9GYF2"/>
<keyword evidence="1" id="KW-0812">Transmembrane</keyword>
<keyword evidence="1" id="KW-0472">Membrane</keyword>
<reference evidence="2" key="1">
    <citation type="journal article" date="2015" name="Nature">
        <title>Complex archaea that bridge the gap between prokaryotes and eukaryotes.</title>
        <authorList>
            <person name="Spang A."/>
            <person name="Saw J.H."/>
            <person name="Jorgensen S.L."/>
            <person name="Zaremba-Niedzwiedzka K."/>
            <person name="Martijn J."/>
            <person name="Lind A.E."/>
            <person name="van Eijk R."/>
            <person name="Schleper C."/>
            <person name="Guy L."/>
            <person name="Ettema T.J."/>
        </authorList>
    </citation>
    <scope>NUCLEOTIDE SEQUENCE</scope>
</reference>
<sequence>FSRSLLGWAIAIGLAVVVLSFLSRTDRKEITPPEFWQYVRNGEITGTLVIREKEIQGTLNQDAGGTHSKNPTTDFFVRYAFSAEADFDRRLQDAIKEGESQGEKINYEYSFAGWWEGLLPQLLILDGIDLVPQNQRQVGEIRPGQPQPLVGQPIEVLRTSSSGTDGVAIDDSFGHQTYQPLANCRGRHFGGIRHVAHTQRTGDSQQIEQVRIRSGGADAHLITQSPDPPDPQQGPQASKSYFLAKTFPLHSIAADKSLPAKTPVWPPLFDATC</sequence>
<name>A0A0F9GYF2_9ZZZZ</name>